<accession>A0A3N2DPU4</accession>
<dbReference type="AlphaFoldDB" id="A0A3N2DPU4"/>
<comment type="caution">
    <text evidence="1">The sequence shown here is derived from an EMBL/GenBank/DDBJ whole genome shotgun (WGS) entry which is preliminary data.</text>
</comment>
<dbReference type="OrthoDB" id="8777357at2"/>
<keyword evidence="2" id="KW-1185">Reference proteome</keyword>
<reference evidence="1 2" key="1">
    <citation type="submission" date="2018-11" db="EMBL/GenBank/DDBJ databases">
        <title>Genomic Encyclopedia of Type Strains, Phase IV (KMG-IV): sequencing the most valuable type-strain genomes for metagenomic binning, comparative biology and taxonomic classification.</title>
        <authorList>
            <person name="Goeker M."/>
        </authorList>
    </citation>
    <scope>NUCLEOTIDE SEQUENCE [LARGE SCALE GENOMIC DNA]</scope>
    <source>
        <strain evidence="1 2">DSM 100316</strain>
    </source>
</reference>
<protein>
    <submittedName>
        <fullName evidence="1">Uncharacterized protein</fullName>
    </submittedName>
</protein>
<name>A0A3N2DPU4_9GAMM</name>
<organism evidence="1 2">
    <name type="scientific">Sinobacterium caligoides</name>
    <dbReference type="NCBI Taxonomy" id="933926"/>
    <lineage>
        <taxon>Bacteria</taxon>
        <taxon>Pseudomonadati</taxon>
        <taxon>Pseudomonadota</taxon>
        <taxon>Gammaproteobacteria</taxon>
        <taxon>Cellvibrionales</taxon>
        <taxon>Spongiibacteraceae</taxon>
        <taxon>Sinobacterium</taxon>
    </lineage>
</organism>
<evidence type="ECO:0000313" key="1">
    <source>
        <dbReference type="EMBL" id="ROS01335.1"/>
    </source>
</evidence>
<dbReference type="Proteomes" id="UP000275394">
    <property type="component" value="Unassembled WGS sequence"/>
</dbReference>
<sequence>MKSDYQIWNNLHDGGLEDIQGDVPGDISITVDIAYLANKLPGNHETISVLLKNCTLFEYERYWTKDETQYYSSIEELRDIEPGLEALSAEEQDGVLSIIDICGTIRTRYDVAQLFLQDGRQISFEDLNNASREYWDNFGAKSST</sequence>
<proteinExistence type="predicted"/>
<dbReference type="RefSeq" id="WP_123712138.1">
    <property type="nucleotide sequence ID" value="NZ_RKHR01000004.1"/>
</dbReference>
<dbReference type="EMBL" id="RKHR01000004">
    <property type="protein sequence ID" value="ROS01335.1"/>
    <property type="molecule type" value="Genomic_DNA"/>
</dbReference>
<gene>
    <name evidence="1" type="ORF">EDC56_1770</name>
</gene>
<evidence type="ECO:0000313" key="2">
    <source>
        <dbReference type="Proteomes" id="UP000275394"/>
    </source>
</evidence>